<dbReference type="OrthoDB" id="2988504at2"/>
<reference evidence="1 2" key="1">
    <citation type="submission" date="2019-03" db="EMBL/GenBank/DDBJ databases">
        <title>Genomic Encyclopedia of Type Strains, Phase IV (KMG-IV): sequencing the most valuable type-strain genomes for metagenomic binning, comparative biology and taxonomic classification.</title>
        <authorList>
            <person name="Goeker M."/>
        </authorList>
    </citation>
    <scope>NUCLEOTIDE SEQUENCE [LARGE SCALE GENOMIC DNA]</scope>
    <source>
        <strain evidence="1 2">DSM 45707</strain>
    </source>
</reference>
<name>A0A4R3L533_9BACL</name>
<dbReference type="Proteomes" id="UP000294937">
    <property type="component" value="Unassembled WGS sequence"/>
</dbReference>
<evidence type="ECO:0000313" key="2">
    <source>
        <dbReference type="Proteomes" id="UP000294937"/>
    </source>
</evidence>
<proteinExistence type="predicted"/>
<evidence type="ECO:0000313" key="1">
    <source>
        <dbReference type="EMBL" id="TCS94901.1"/>
    </source>
</evidence>
<accession>A0A4R3L533</accession>
<keyword evidence="2" id="KW-1185">Reference proteome</keyword>
<dbReference type="AlphaFoldDB" id="A0A4R3L533"/>
<comment type="caution">
    <text evidence="1">The sequence shown here is derived from an EMBL/GenBank/DDBJ whole genome shotgun (WGS) entry which is preliminary data.</text>
</comment>
<sequence>MNLGNFKQMDEWEDELDNINWKEMLSDIDQALMDNLAAELGFPSFERLEQASRLIVDQFYVTHLSDGRWAWWNPRLYAQEDPYFFADVYEVMNYIAYTLQLSKTQLDLLHDGLLRLTQTKQCKHCEFEFNPMAPFRREWDPRQEWGSFCSPECVTEYGND</sequence>
<organism evidence="1 2">
    <name type="scientific">Hazenella coriacea</name>
    <dbReference type="NCBI Taxonomy" id="1179467"/>
    <lineage>
        <taxon>Bacteria</taxon>
        <taxon>Bacillati</taxon>
        <taxon>Bacillota</taxon>
        <taxon>Bacilli</taxon>
        <taxon>Bacillales</taxon>
        <taxon>Thermoactinomycetaceae</taxon>
        <taxon>Hazenella</taxon>
    </lineage>
</organism>
<dbReference type="EMBL" id="SMAG01000003">
    <property type="protein sequence ID" value="TCS94901.1"/>
    <property type="molecule type" value="Genomic_DNA"/>
</dbReference>
<dbReference type="RefSeq" id="WP_131924280.1">
    <property type="nucleotide sequence ID" value="NZ_SMAG01000003.1"/>
</dbReference>
<protein>
    <submittedName>
        <fullName evidence="1">Uncharacterized protein</fullName>
    </submittedName>
</protein>
<gene>
    <name evidence="1" type="ORF">EDD58_103325</name>
</gene>